<gene>
    <name evidence="2" type="ORF">PX653_14155</name>
</gene>
<evidence type="ECO:0000256" key="1">
    <source>
        <dbReference type="SAM" id="SignalP"/>
    </source>
</evidence>
<keyword evidence="1" id="KW-0732">Signal</keyword>
<organism evidence="2 3">
    <name type="scientific">Pseudoduganella chitinolytica</name>
    <dbReference type="NCBI Taxonomy" id="34070"/>
    <lineage>
        <taxon>Bacteria</taxon>
        <taxon>Pseudomonadati</taxon>
        <taxon>Pseudomonadota</taxon>
        <taxon>Betaproteobacteria</taxon>
        <taxon>Burkholderiales</taxon>
        <taxon>Oxalobacteraceae</taxon>
        <taxon>Telluria group</taxon>
        <taxon>Pseudoduganella</taxon>
    </lineage>
</organism>
<accession>A0ABY8BIW1</accession>
<feature type="signal peptide" evidence="1">
    <location>
        <begin position="1"/>
        <end position="18"/>
    </location>
</feature>
<dbReference type="Proteomes" id="UP001216510">
    <property type="component" value="Chromosome"/>
</dbReference>
<proteinExistence type="predicted"/>
<evidence type="ECO:0008006" key="4">
    <source>
        <dbReference type="Google" id="ProtNLM"/>
    </source>
</evidence>
<reference evidence="2 3" key="1">
    <citation type="submission" date="2023-02" db="EMBL/GenBank/DDBJ databases">
        <title>Gemone sequence of Telluria chitinolytica ACM 3522T.</title>
        <authorList>
            <person name="Frediansyah A."/>
            <person name="Miess H."/>
            <person name="Gross H."/>
        </authorList>
    </citation>
    <scope>NUCLEOTIDE SEQUENCE [LARGE SCALE GENOMIC DNA]</scope>
    <source>
        <strain evidence="2 3">ACM 3522</strain>
    </source>
</reference>
<protein>
    <recommendedName>
        <fullName evidence="4">DUF4148 domain-containing protein</fullName>
    </recommendedName>
</protein>
<name>A0ABY8BIW1_9BURK</name>
<keyword evidence="3" id="KW-1185">Reference proteome</keyword>
<feature type="chain" id="PRO_5045858892" description="DUF4148 domain-containing protein" evidence="1">
    <location>
        <begin position="19"/>
        <end position="159"/>
    </location>
</feature>
<evidence type="ECO:0000313" key="2">
    <source>
        <dbReference type="EMBL" id="WEF35840.1"/>
    </source>
</evidence>
<sequence>MRTTILLLAVLLSPVACAEPGIVYLHRPWVHPDVTEEKRQEMLRRGADDARRAVASGRMYWFDSRPTLIDNSGGISDGVRAEVLARYGIREWWLTCPSPGFPMEYQQAYNKVVDAWLRQRYGPRFWQRIEREVKAAVRQERRRTPPRFRPDPPPQFFIC</sequence>
<evidence type="ECO:0000313" key="3">
    <source>
        <dbReference type="Proteomes" id="UP001216510"/>
    </source>
</evidence>
<dbReference type="EMBL" id="CP119083">
    <property type="protein sequence ID" value="WEF35840.1"/>
    <property type="molecule type" value="Genomic_DNA"/>
</dbReference>
<dbReference type="RefSeq" id="WP_277418486.1">
    <property type="nucleotide sequence ID" value="NZ_CP119083.1"/>
</dbReference>